<dbReference type="PROSITE" id="PS50158">
    <property type="entry name" value="ZF_CCHC"/>
    <property type="match status" value="1"/>
</dbReference>
<dbReference type="Pfam" id="PF14111">
    <property type="entry name" value="DUF4283"/>
    <property type="match status" value="1"/>
</dbReference>
<reference evidence="4" key="1">
    <citation type="submission" date="2016-02" db="EMBL/GenBank/DDBJ databases">
        <title>WGS assembly of Manihot esculenta.</title>
        <authorList>
            <person name="Bredeson J.V."/>
            <person name="Prochnik S.E."/>
            <person name="Lyons J.B."/>
            <person name="Schmutz J."/>
            <person name="Grimwood J."/>
            <person name="Vrebalov J."/>
            <person name="Bart R.S."/>
            <person name="Amuge T."/>
            <person name="Ferguson M.E."/>
            <person name="Green R."/>
            <person name="Putnam N."/>
            <person name="Stites J."/>
            <person name="Rounsley S."/>
            <person name="Rokhsar D.S."/>
        </authorList>
    </citation>
    <scope>NUCLEOTIDE SEQUENCE [LARGE SCALE GENOMIC DNA]</scope>
    <source>
        <tissue evidence="4">Leaf</tissue>
    </source>
</reference>
<dbReference type="InterPro" id="IPR001878">
    <property type="entry name" value="Znf_CCHC"/>
</dbReference>
<dbReference type="GO" id="GO:0008270">
    <property type="term" value="F:zinc ion binding"/>
    <property type="evidence" value="ECO:0007669"/>
    <property type="project" value="UniProtKB-KW"/>
</dbReference>
<feature type="compositionally biased region" description="Basic and acidic residues" evidence="2">
    <location>
        <begin position="338"/>
        <end position="352"/>
    </location>
</feature>
<evidence type="ECO:0000256" key="1">
    <source>
        <dbReference type="PROSITE-ProRule" id="PRU00047"/>
    </source>
</evidence>
<name>A0A2C9W6H0_MANES</name>
<gene>
    <name evidence="4" type="ORF">MANES_03G105100</name>
</gene>
<feature type="compositionally biased region" description="Low complexity" evidence="2">
    <location>
        <begin position="324"/>
        <end position="337"/>
    </location>
</feature>
<dbReference type="PANTHER" id="PTHR31286:SF99">
    <property type="entry name" value="DUF4283 DOMAIN-CONTAINING PROTEIN"/>
    <property type="match status" value="1"/>
</dbReference>
<accession>A0A2C9W6H0</accession>
<dbReference type="InterPro" id="IPR036691">
    <property type="entry name" value="Endo/exonu/phosph_ase_sf"/>
</dbReference>
<dbReference type="SMART" id="SM00343">
    <property type="entry name" value="ZnF_C2HC"/>
    <property type="match status" value="1"/>
</dbReference>
<dbReference type="PANTHER" id="PTHR31286">
    <property type="entry name" value="GLYCINE-RICH CELL WALL STRUCTURAL PROTEIN 1.8-LIKE"/>
    <property type="match status" value="1"/>
</dbReference>
<evidence type="ECO:0000256" key="2">
    <source>
        <dbReference type="SAM" id="MobiDB-lite"/>
    </source>
</evidence>
<keyword evidence="1" id="KW-0863">Zinc-finger</keyword>
<dbReference type="EMBL" id="CM004389">
    <property type="protein sequence ID" value="OAY54828.1"/>
    <property type="molecule type" value="Genomic_DNA"/>
</dbReference>
<keyword evidence="1" id="KW-0479">Metal-binding</keyword>
<sequence length="662" mass="74772">MGKIICYTYLLRRIKELWKPTSPIDIISIENGFYLVKFNSADDYEHALLEGPWVIADHYLTISRWCSEFDPFQATFEKLTVWIRFPCLPIEYYDENFLMRVGAKVGKPIRVDTRTSLVSRGRFARMCVEVDLSKPLLSKFKLQKRIRKIEYEGLHMICFKCGRFGHVADHCPAKTHSSNPDVPVTVTVVNDEGVDARFKDVNPKILEDFGEWMMVRKERKHSGKKDLSDKDGNRFQTLNEVVEEDVMVNEKGSDQVHGATEQHISTAGSKGKGVQVERNYGPKNISATTLKTHSGNRTSPPVPRAQPVSISGKEAIPYASGTTPRSSSVRPAVSRQAAAEKEQVVVRGSRGSDEVHKWVVAQKDGRVGLANLENPAVSVDNHKDPQFPHPSALDNVGIIEHNTMEMDTALLGASTSVNMGTDQAERNGDVEGPVDDPMTLLETRVSGSQADKICRDLGFKHWLRVEAFGFSEGIWVCWNNNGFELEVLNTHPQFINCRIKPTWGSPWIVSFVYGSPNTGLRHLLWEDLRLSCLNMDEEWVVLGDFDAADWLFDTALVDMGYEGVPITWSRSDGRDGIKMARLDRGVCTMAWQWRFAEAMIIHPPKFHSDHCPIILSLGEQPLPNGNFFRCQAAWFAHPDFVDSVRTIWNHSNELWSNIESLQ</sequence>
<dbReference type="STRING" id="3983.A0A2C9W6H0"/>
<feature type="compositionally biased region" description="Polar residues" evidence="2">
    <location>
        <begin position="285"/>
        <end position="299"/>
    </location>
</feature>
<dbReference type="SUPFAM" id="SSF56219">
    <property type="entry name" value="DNase I-like"/>
    <property type="match status" value="1"/>
</dbReference>
<evidence type="ECO:0000313" key="4">
    <source>
        <dbReference type="EMBL" id="OAY54828.1"/>
    </source>
</evidence>
<dbReference type="AlphaFoldDB" id="A0A2C9W6H0"/>
<organism evidence="4">
    <name type="scientific">Manihot esculenta</name>
    <name type="common">Cassava</name>
    <name type="synonym">Jatropha manihot</name>
    <dbReference type="NCBI Taxonomy" id="3983"/>
    <lineage>
        <taxon>Eukaryota</taxon>
        <taxon>Viridiplantae</taxon>
        <taxon>Streptophyta</taxon>
        <taxon>Embryophyta</taxon>
        <taxon>Tracheophyta</taxon>
        <taxon>Spermatophyta</taxon>
        <taxon>Magnoliopsida</taxon>
        <taxon>eudicotyledons</taxon>
        <taxon>Gunneridae</taxon>
        <taxon>Pentapetalae</taxon>
        <taxon>rosids</taxon>
        <taxon>fabids</taxon>
        <taxon>Malpighiales</taxon>
        <taxon>Euphorbiaceae</taxon>
        <taxon>Crotonoideae</taxon>
        <taxon>Manihoteae</taxon>
        <taxon>Manihot</taxon>
    </lineage>
</organism>
<feature type="domain" description="CCHC-type" evidence="3">
    <location>
        <begin position="158"/>
        <end position="172"/>
    </location>
</feature>
<dbReference type="InterPro" id="IPR036875">
    <property type="entry name" value="Znf_CCHC_sf"/>
</dbReference>
<dbReference type="InterPro" id="IPR040256">
    <property type="entry name" value="At4g02000-like"/>
</dbReference>
<dbReference type="GO" id="GO:0003676">
    <property type="term" value="F:nucleic acid binding"/>
    <property type="evidence" value="ECO:0007669"/>
    <property type="project" value="InterPro"/>
</dbReference>
<keyword evidence="1" id="KW-0862">Zinc</keyword>
<protein>
    <recommendedName>
        <fullName evidence="3">CCHC-type domain-containing protein</fullName>
    </recommendedName>
</protein>
<dbReference type="Gene3D" id="3.60.10.10">
    <property type="entry name" value="Endonuclease/exonuclease/phosphatase"/>
    <property type="match status" value="1"/>
</dbReference>
<evidence type="ECO:0000259" key="3">
    <source>
        <dbReference type="PROSITE" id="PS50158"/>
    </source>
</evidence>
<dbReference type="SUPFAM" id="SSF57756">
    <property type="entry name" value="Retrovirus zinc finger-like domains"/>
    <property type="match status" value="1"/>
</dbReference>
<proteinExistence type="predicted"/>
<dbReference type="InterPro" id="IPR025558">
    <property type="entry name" value="DUF4283"/>
</dbReference>
<feature type="region of interest" description="Disordered" evidence="2">
    <location>
        <begin position="253"/>
        <end position="352"/>
    </location>
</feature>